<dbReference type="KEGG" id="pasa:BAOM_4447"/>
<dbReference type="PANTHER" id="PTHR33823:SF4">
    <property type="entry name" value="GENERAL STRESS PROTEIN 16O"/>
    <property type="match status" value="1"/>
</dbReference>
<dbReference type="SUPFAM" id="SSF57716">
    <property type="entry name" value="Glucocorticoid receptor-like (DNA-binding domain)"/>
    <property type="match status" value="1"/>
</dbReference>
<dbReference type="NCBIfam" id="TIGR02890">
    <property type="entry name" value="bacill_yteA"/>
    <property type="match status" value="1"/>
</dbReference>
<name>A0A3T0KXE3_9BACI</name>
<dbReference type="Gene3D" id="1.20.120.910">
    <property type="entry name" value="DksA, coiled-coil domain"/>
    <property type="match status" value="1"/>
</dbReference>
<dbReference type="RefSeq" id="WP_127761889.1">
    <property type="nucleotide sequence ID" value="NZ_CP026095.1"/>
</dbReference>
<proteinExistence type="predicted"/>
<accession>A0A3T0KXE3</accession>
<evidence type="ECO:0000313" key="1">
    <source>
        <dbReference type="EMBL" id="AZV45027.1"/>
    </source>
</evidence>
<gene>
    <name evidence="1" type="ORF">BAOM_4447</name>
</gene>
<dbReference type="PANTHER" id="PTHR33823">
    <property type="entry name" value="RNA POLYMERASE-BINDING TRANSCRIPTION FACTOR DKSA-RELATED"/>
    <property type="match status" value="1"/>
</dbReference>
<dbReference type="InterPro" id="IPR000962">
    <property type="entry name" value="Znf_DskA_TraR"/>
</dbReference>
<evidence type="ECO:0000313" key="2">
    <source>
        <dbReference type="Proteomes" id="UP000283095"/>
    </source>
</evidence>
<dbReference type="SUPFAM" id="SSF109635">
    <property type="entry name" value="DnaK suppressor protein DksA, alpha-hairpin domain"/>
    <property type="match status" value="1"/>
</dbReference>
<dbReference type="Proteomes" id="UP000283095">
    <property type="component" value="Chromosome"/>
</dbReference>
<dbReference type="OrthoDB" id="9811543at2"/>
<organism evidence="1 2">
    <name type="scientific">Peribacillus asahii</name>
    <dbReference type="NCBI Taxonomy" id="228899"/>
    <lineage>
        <taxon>Bacteria</taxon>
        <taxon>Bacillati</taxon>
        <taxon>Bacillota</taxon>
        <taxon>Bacilli</taxon>
        <taxon>Bacillales</taxon>
        <taxon>Bacillaceae</taxon>
        <taxon>Peribacillus</taxon>
    </lineage>
</organism>
<reference evidence="1 2" key="1">
    <citation type="submission" date="2018-01" db="EMBL/GenBank/DDBJ databases">
        <title>Bacillus asahii Genome sequencing and assembly.</title>
        <authorList>
            <person name="Jiang H."/>
            <person name="Feng Y."/>
            <person name="Zhao F."/>
            <person name="Lin X."/>
        </authorList>
    </citation>
    <scope>NUCLEOTIDE SEQUENCE [LARGE SCALE GENOMIC DNA]</scope>
    <source>
        <strain evidence="1 2">OM18</strain>
    </source>
</reference>
<dbReference type="PROSITE" id="PS51128">
    <property type="entry name" value="ZF_DKSA_2"/>
    <property type="match status" value="1"/>
</dbReference>
<dbReference type="Pfam" id="PF01258">
    <property type="entry name" value="zf-dskA_traR"/>
    <property type="match status" value="1"/>
</dbReference>
<dbReference type="InterPro" id="IPR037187">
    <property type="entry name" value="DnaK_N"/>
</dbReference>
<sequence length="245" mass="28144">MQPNQLNEFKHQLEQMKQEVEPSLRQEFDLLRSHGHDAVGELSSYDNHPADDATELYEREKDMALYEHARQELDEINHALKAIDSGSYGTCEVCGKAIPTERLQAIPTTTFCVEHSPSQQTSHNRPIEEEVLMPPFGQFDFDNRKESVAYDAEDTWQEVASYGTSESPSDFIRPPADYEDTYVESDENIGYVEDYENFAAVDITGKNIMIYPNTQHEQLEEELDEAGMMTPFGDLPRYEKDPYVE</sequence>
<protein>
    <submittedName>
        <fullName evidence="1">Uncharacterized protein</fullName>
    </submittedName>
</protein>
<dbReference type="AlphaFoldDB" id="A0A3T0KXE3"/>
<dbReference type="GO" id="GO:0008270">
    <property type="term" value="F:zinc ion binding"/>
    <property type="evidence" value="ECO:0007669"/>
    <property type="project" value="InterPro"/>
</dbReference>
<dbReference type="EMBL" id="CP026095">
    <property type="protein sequence ID" value="AZV45027.1"/>
    <property type="molecule type" value="Genomic_DNA"/>
</dbReference>
<dbReference type="InterPro" id="IPR014240">
    <property type="entry name" value="YteA"/>
</dbReference>